<sequence length="438" mass="44952">MDIRLSASAPIAFGRHAFDPWRGELRTAGARPVALGACAVRVLQALIAGAGQVLTPAQLTERAWPGRAIHPSNLRVQIGVLRRALAGDRDLIGTVPGRGYVFMGETVGRGAAQSGLVGRDALLDALQRGSASTPILTLTGPAGIGKSALAGALAQRLALPTVHLRLDELAGRDDATLASAAAAGFGLAGTATAAALAAALPARPALLVLDNYDHAIDAAARLAETLARSQPALRIVATGRQTLRVDGETVVRVPPLDVRGLDGALRLLLERGCGPWLAGAAPDPDIAGAAAHLCRRLDGVPLALVLAAAQVRAQRPFGIPAILGCLRRLADAPRDLALGAASPDCTLSARHLSLHAAAAWSAPLLPAPARQALAVLARLPGWFGLWDAVALLRVHGGGGHDPVDRLALLAAHSLLLVDTSTAPARYRVALAARAWAEG</sequence>
<dbReference type="KEGG" id="masz:C9I28_18985"/>
<dbReference type="SMART" id="SM00382">
    <property type="entry name" value="AAA"/>
    <property type="match status" value="1"/>
</dbReference>
<keyword evidence="1 2" id="KW-0238">DNA-binding</keyword>
<dbReference type="RefSeq" id="WP_107142841.1">
    <property type="nucleotide sequence ID" value="NZ_CP028324.1"/>
</dbReference>
<dbReference type="AlphaFoldDB" id="A0A2R4CD11"/>
<dbReference type="GO" id="GO:0016887">
    <property type="term" value="F:ATP hydrolysis activity"/>
    <property type="evidence" value="ECO:0007669"/>
    <property type="project" value="InterPro"/>
</dbReference>
<dbReference type="GO" id="GO:0006355">
    <property type="term" value="P:regulation of DNA-templated transcription"/>
    <property type="evidence" value="ECO:0007669"/>
    <property type="project" value="InterPro"/>
</dbReference>
<protein>
    <recommendedName>
        <fullName evidence="3">OmpR/PhoB-type domain-containing protein</fullName>
    </recommendedName>
</protein>
<proteinExistence type="predicted"/>
<dbReference type="InterPro" id="IPR003593">
    <property type="entry name" value="AAA+_ATPase"/>
</dbReference>
<dbReference type="PANTHER" id="PTHR47691">
    <property type="entry name" value="REGULATOR-RELATED"/>
    <property type="match status" value="1"/>
</dbReference>
<dbReference type="SUPFAM" id="SSF46894">
    <property type="entry name" value="C-terminal effector domain of the bipartite response regulators"/>
    <property type="match status" value="1"/>
</dbReference>
<dbReference type="InterPro" id="IPR036388">
    <property type="entry name" value="WH-like_DNA-bd_sf"/>
</dbReference>
<dbReference type="PROSITE" id="PS51755">
    <property type="entry name" value="OMPR_PHOB"/>
    <property type="match status" value="1"/>
</dbReference>
<reference evidence="4 5" key="1">
    <citation type="submission" date="2018-03" db="EMBL/GenBank/DDBJ databases">
        <title>Massilia armeniaca sp. nov., isolated from desert soil.</title>
        <authorList>
            <person name="Huang H."/>
            <person name="Ren M."/>
        </authorList>
    </citation>
    <scope>NUCLEOTIDE SEQUENCE [LARGE SCALE GENOMIC DNA]</scope>
    <source>
        <strain evidence="4 5">ZMN-3</strain>
    </source>
</reference>
<dbReference type="Gene3D" id="1.10.10.10">
    <property type="entry name" value="Winged helix-like DNA-binding domain superfamily/Winged helix DNA-binding domain"/>
    <property type="match status" value="1"/>
</dbReference>
<dbReference type="EMBL" id="CP028324">
    <property type="protein sequence ID" value="AVR97496.1"/>
    <property type="molecule type" value="Genomic_DNA"/>
</dbReference>
<evidence type="ECO:0000256" key="2">
    <source>
        <dbReference type="PROSITE-ProRule" id="PRU01091"/>
    </source>
</evidence>
<dbReference type="InterPro" id="IPR003959">
    <property type="entry name" value="ATPase_AAA_core"/>
</dbReference>
<dbReference type="PRINTS" id="PR00364">
    <property type="entry name" value="DISEASERSIST"/>
</dbReference>
<dbReference type="Proteomes" id="UP000240505">
    <property type="component" value="Chromosome"/>
</dbReference>
<evidence type="ECO:0000259" key="3">
    <source>
        <dbReference type="PROSITE" id="PS51755"/>
    </source>
</evidence>
<dbReference type="OrthoDB" id="9045337at2"/>
<keyword evidence="5" id="KW-1185">Reference proteome</keyword>
<dbReference type="CDD" id="cd00383">
    <property type="entry name" value="trans_reg_C"/>
    <property type="match status" value="1"/>
</dbReference>
<evidence type="ECO:0000313" key="4">
    <source>
        <dbReference type="EMBL" id="AVR97496.1"/>
    </source>
</evidence>
<feature type="DNA-binding region" description="OmpR/PhoB-type" evidence="2">
    <location>
        <begin position="8"/>
        <end position="104"/>
    </location>
</feature>
<accession>A0A2R4CD11</accession>
<feature type="domain" description="OmpR/PhoB-type" evidence="3">
    <location>
        <begin position="8"/>
        <end position="104"/>
    </location>
</feature>
<dbReference type="GO" id="GO:0003677">
    <property type="term" value="F:DNA binding"/>
    <property type="evidence" value="ECO:0007669"/>
    <property type="project" value="UniProtKB-UniRule"/>
</dbReference>
<dbReference type="SUPFAM" id="SSF52540">
    <property type="entry name" value="P-loop containing nucleoside triphosphate hydrolases"/>
    <property type="match status" value="1"/>
</dbReference>
<dbReference type="SMART" id="SM00862">
    <property type="entry name" value="Trans_reg_C"/>
    <property type="match status" value="1"/>
</dbReference>
<dbReference type="Pfam" id="PF00486">
    <property type="entry name" value="Trans_reg_C"/>
    <property type="match status" value="1"/>
</dbReference>
<evidence type="ECO:0000256" key="1">
    <source>
        <dbReference type="ARBA" id="ARBA00023125"/>
    </source>
</evidence>
<dbReference type="InterPro" id="IPR016032">
    <property type="entry name" value="Sig_transdc_resp-reg_C-effctor"/>
</dbReference>
<dbReference type="GO" id="GO:0000160">
    <property type="term" value="P:phosphorelay signal transduction system"/>
    <property type="evidence" value="ECO:0007669"/>
    <property type="project" value="InterPro"/>
</dbReference>
<dbReference type="InterPro" id="IPR001867">
    <property type="entry name" value="OmpR/PhoB-type_DNA-bd"/>
</dbReference>
<name>A0A2R4CD11_9BURK</name>
<organism evidence="4 5">
    <name type="scientific">Pseudoduganella armeniaca</name>
    <dbReference type="NCBI Taxonomy" id="2072590"/>
    <lineage>
        <taxon>Bacteria</taxon>
        <taxon>Pseudomonadati</taxon>
        <taxon>Pseudomonadota</taxon>
        <taxon>Betaproteobacteria</taxon>
        <taxon>Burkholderiales</taxon>
        <taxon>Oxalobacteraceae</taxon>
        <taxon>Telluria group</taxon>
        <taxon>Pseudoduganella</taxon>
    </lineage>
</organism>
<gene>
    <name evidence="4" type="ORF">C9I28_18985</name>
</gene>
<dbReference type="GO" id="GO:0005524">
    <property type="term" value="F:ATP binding"/>
    <property type="evidence" value="ECO:0007669"/>
    <property type="project" value="InterPro"/>
</dbReference>
<dbReference type="InterPro" id="IPR027417">
    <property type="entry name" value="P-loop_NTPase"/>
</dbReference>
<dbReference type="PANTHER" id="PTHR47691:SF3">
    <property type="entry name" value="HTH-TYPE TRANSCRIPTIONAL REGULATOR RV0890C-RELATED"/>
    <property type="match status" value="1"/>
</dbReference>
<evidence type="ECO:0000313" key="5">
    <source>
        <dbReference type="Proteomes" id="UP000240505"/>
    </source>
</evidence>
<dbReference type="Gene3D" id="3.40.50.300">
    <property type="entry name" value="P-loop containing nucleotide triphosphate hydrolases"/>
    <property type="match status" value="1"/>
</dbReference>
<dbReference type="Pfam" id="PF00004">
    <property type="entry name" value="AAA"/>
    <property type="match status" value="1"/>
</dbReference>